<comment type="catalytic activity">
    <reaction evidence="1">
        <text>ATP + protein L-histidine = ADP + protein N-phospho-L-histidine.</text>
        <dbReference type="EC" id="2.7.13.3"/>
    </reaction>
</comment>
<evidence type="ECO:0000256" key="6">
    <source>
        <dbReference type="ARBA" id="ARBA00023012"/>
    </source>
</evidence>
<reference evidence="9 10" key="1">
    <citation type="submission" date="2020-08" db="EMBL/GenBank/DDBJ databases">
        <title>Genomic Encyclopedia of Type Strains, Phase IV (KMG-IV): sequencing the most valuable type-strain genomes for metagenomic binning, comparative biology and taxonomic classification.</title>
        <authorList>
            <person name="Goeker M."/>
        </authorList>
    </citation>
    <scope>NUCLEOTIDE SEQUENCE [LARGE SCALE GENOMIC DNA]</scope>
    <source>
        <strain evidence="9 10">DSM 29007</strain>
    </source>
</reference>
<dbReference type="Gene3D" id="3.30.565.10">
    <property type="entry name" value="Histidine kinase-like ATPase, C-terminal domain"/>
    <property type="match status" value="1"/>
</dbReference>
<feature type="coiled-coil region" evidence="7">
    <location>
        <begin position="177"/>
        <end position="208"/>
    </location>
</feature>
<dbReference type="PRINTS" id="PR00344">
    <property type="entry name" value="BCTRLSENSOR"/>
</dbReference>
<dbReference type="InterPro" id="IPR005467">
    <property type="entry name" value="His_kinase_dom"/>
</dbReference>
<evidence type="ECO:0000256" key="4">
    <source>
        <dbReference type="ARBA" id="ARBA00022679"/>
    </source>
</evidence>
<dbReference type="Gene3D" id="1.10.287.130">
    <property type="match status" value="1"/>
</dbReference>
<dbReference type="InterPro" id="IPR003661">
    <property type="entry name" value="HisK_dim/P_dom"/>
</dbReference>
<proteinExistence type="predicted"/>
<keyword evidence="6" id="KW-0902">Two-component regulatory system</keyword>
<evidence type="ECO:0000313" key="9">
    <source>
        <dbReference type="EMBL" id="MBB6071720.1"/>
    </source>
</evidence>
<dbReference type="Pfam" id="PF13185">
    <property type="entry name" value="GAF_2"/>
    <property type="match status" value="1"/>
</dbReference>
<keyword evidence="10" id="KW-1185">Reference proteome</keyword>
<organism evidence="9 10">
    <name type="scientific">Longimicrobium terrae</name>
    <dbReference type="NCBI Taxonomy" id="1639882"/>
    <lineage>
        <taxon>Bacteria</taxon>
        <taxon>Pseudomonadati</taxon>
        <taxon>Gemmatimonadota</taxon>
        <taxon>Longimicrobiia</taxon>
        <taxon>Longimicrobiales</taxon>
        <taxon>Longimicrobiaceae</taxon>
        <taxon>Longimicrobium</taxon>
    </lineage>
</organism>
<dbReference type="PANTHER" id="PTHR43711:SF1">
    <property type="entry name" value="HISTIDINE KINASE 1"/>
    <property type="match status" value="1"/>
</dbReference>
<dbReference type="Gene3D" id="3.30.450.40">
    <property type="match status" value="1"/>
</dbReference>
<dbReference type="InterPro" id="IPR029016">
    <property type="entry name" value="GAF-like_dom_sf"/>
</dbReference>
<evidence type="ECO:0000256" key="1">
    <source>
        <dbReference type="ARBA" id="ARBA00000085"/>
    </source>
</evidence>
<dbReference type="InterPro" id="IPR003594">
    <property type="entry name" value="HATPase_dom"/>
</dbReference>
<dbReference type="SUPFAM" id="SSF55781">
    <property type="entry name" value="GAF domain-like"/>
    <property type="match status" value="1"/>
</dbReference>
<dbReference type="InterPro" id="IPR050736">
    <property type="entry name" value="Sensor_HK_Regulatory"/>
</dbReference>
<dbReference type="EMBL" id="JACHIA010000010">
    <property type="protein sequence ID" value="MBB6071720.1"/>
    <property type="molecule type" value="Genomic_DNA"/>
</dbReference>
<dbReference type="AlphaFoldDB" id="A0A841H132"/>
<dbReference type="GO" id="GO:0000155">
    <property type="term" value="F:phosphorelay sensor kinase activity"/>
    <property type="evidence" value="ECO:0007669"/>
    <property type="project" value="InterPro"/>
</dbReference>
<dbReference type="CDD" id="cd00082">
    <property type="entry name" value="HisKA"/>
    <property type="match status" value="1"/>
</dbReference>
<dbReference type="EC" id="2.7.13.3" evidence="2"/>
<sequence>MHETSVATPLPAHERHVRELRAAREIAHAFLTARGPEEVYRLALERVAPVVGAAFGCVYLRESDDVLRLVAAWNWPAEFRPFLGEMRVRVGLGPTGIAVAEHRFVEVYDVFADTALADWWDAARELGFASTVALPVVLDGRPEGALTFYFRQTEQLDEGDRSLLRLVADQLSATAEKAHLIEDLQRANLRLREQNVELEARFREAEEARRLKNEFLANVSHELRTPLTAILGFTYLLREQHGGPLTAEQSASVEKVEAAAMALMHLIDDLLSMANLQLGRLDVKPETCDAVALARAAMSGLPAPSPEVVVRTLAPDAAVPVRTDPSQVVRILRNLVGNAYKFTASGSVTIRVRISSGSPWTPEARAGGDARHAVVWEVEDTGIGIAEADMEAIFDPFRQVDGSATRRYGGTGMGLSLSRQLARRLGGDISVRSKPGVGSTFVLALPAGFAPVLMS</sequence>
<dbReference type="PANTHER" id="PTHR43711">
    <property type="entry name" value="TWO-COMPONENT HISTIDINE KINASE"/>
    <property type="match status" value="1"/>
</dbReference>
<feature type="domain" description="Histidine kinase" evidence="8">
    <location>
        <begin position="218"/>
        <end position="449"/>
    </location>
</feature>
<name>A0A841H132_9BACT</name>
<dbReference type="CDD" id="cd16922">
    <property type="entry name" value="HATPase_EvgS-ArcB-TorS-like"/>
    <property type="match status" value="1"/>
</dbReference>
<dbReference type="SMART" id="SM00388">
    <property type="entry name" value="HisKA"/>
    <property type="match status" value="1"/>
</dbReference>
<dbReference type="Pfam" id="PF02518">
    <property type="entry name" value="HATPase_c"/>
    <property type="match status" value="1"/>
</dbReference>
<keyword evidence="5 9" id="KW-0418">Kinase</keyword>
<evidence type="ECO:0000256" key="5">
    <source>
        <dbReference type="ARBA" id="ARBA00022777"/>
    </source>
</evidence>
<dbReference type="InterPro" id="IPR003018">
    <property type="entry name" value="GAF"/>
</dbReference>
<dbReference type="RefSeq" id="WP_170032437.1">
    <property type="nucleotide sequence ID" value="NZ_JABDTL010000001.1"/>
</dbReference>
<dbReference type="InterPro" id="IPR036890">
    <property type="entry name" value="HATPase_C_sf"/>
</dbReference>
<keyword evidence="7" id="KW-0175">Coiled coil</keyword>
<dbReference type="SUPFAM" id="SSF47384">
    <property type="entry name" value="Homodimeric domain of signal transducing histidine kinase"/>
    <property type="match status" value="1"/>
</dbReference>
<dbReference type="Proteomes" id="UP000582837">
    <property type="component" value="Unassembled WGS sequence"/>
</dbReference>
<protein>
    <recommendedName>
        <fullName evidence="2">histidine kinase</fullName>
        <ecNumber evidence="2">2.7.13.3</ecNumber>
    </recommendedName>
</protein>
<accession>A0A841H132</accession>
<dbReference type="SMART" id="SM00065">
    <property type="entry name" value="GAF"/>
    <property type="match status" value="1"/>
</dbReference>
<comment type="caution">
    <text evidence="9">The sequence shown here is derived from an EMBL/GenBank/DDBJ whole genome shotgun (WGS) entry which is preliminary data.</text>
</comment>
<evidence type="ECO:0000256" key="2">
    <source>
        <dbReference type="ARBA" id="ARBA00012438"/>
    </source>
</evidence>
<dbReference type="InterPro" id="IPR036097">
    <property type="entry name" value="HisK_dim/P_sf"/>
</dbReference>
<dbReference type="PROSITE" id="PS50109">
    <property type="entry name" value="HIS_KIN"/>
    <property type="match status" value="1"/>
</dbReference>
<evidence type="ECO:0000313" key="10">
    <source>
        <dbReference type="Proteomes" id="UP000582837"/>
    </source>
</evidence>
<keyword evidence="4" id="KW-0808">Transferase</keyword>
<dbReference type="InterPro" id="IPR004358">
    <property type="entry name" value="Sig_transdc_His_kin-like_C"/>
</dbReference>
<keyword evidence="3" id="KW-0597">Phosphoprotein</keyword>
<dbReference type="Pfam" id="PF00512">
    <property type="entry name" value="HisKA"/>
    <property type="match status" value="1"/>
</dbReference>
<evidence type="ECO:0000256" key="7">
    <source>
        <dbReference type="SAM" id="Coils"/>
    </source>
</evidence>
<gene>
    <name evidence="9" type="ORF">HNQ61_003359</name>
</gene>
<evidence type="ECO:0000256" key="3">
    <source>
        <dbReference type="ARBA" id="ARBA00022553"/>
    </source>
</evidence>
<evidence type="ECO:0000259" key="8">
    <source>
        <dbReference type="PROSITE" id="PS50109"/>
    </source>
</evidence>
<dbReference type="SMART" id="SM00387">
    <property type="entry name" value="HATPase_c"/>
    <property type="match status" value="1"/>
</dbReference>
<dbReference type="SUPFAM" id="SSF55874">
    <property type="entry name" value="ATPase domain of HSP90 chaperone/DNA topoisomerase II/histidine kinase"/>
    <property type="match status" value="1"/>
</dbReference>